<evidence type="ECO:0000259" key="10">
    <source>
        <dbReference type="PROSITE" id="PS50843"/>
    </source>
</evidence>
<evidence type="ECO:0000313" key="12">
    <source>
        <dbReference type="Proteomes" id="UP001497516"/>
    </source>
</evidence>
<dbReference type="Proteomes" id="UP001497516">
    <property type="component" value="Chromosome 6"/>
</dbReference>
<feature type="signal peptide" evidence="7">
    <location>
        <begin position="1"/>
        <end position="28"/>
    </location>
</feature>
<dbReference type="CDD" id="cd22274">
    <property type="entry name" value="DPBB_EXPA_N"/>
    <property type="match status" value="1"/>
</dbReference>
<dbReference type="PANTHER" id="PTHR31867">
    <property type="entry name" value="EXPANSIN-A15"/>
    <property type="match status" value="1"/>
</dbReference>
<reference evidence="11 12" key="1">
    <citation type="submission" date="2024-04" db="EMBL/GenBank/DDBJ databases">
        <authorList>
            <person name="Fracassetti M."/>
        </authorList>
    </citation>
    <scope>NUCLEOTIDE SEQUENCE [LARGE SCALE GENOMIC DNA]</scope>
</reference>
<dbReference type="SMART" id="SM00837">
    <property type="entry name" value="DPBB_1"/>
    <property type="match status" value="1"/>
</dbReference>
<keyword evidence="4 7" id="KW-0732">Signal</keyword>
<dbReference type="GO" id="GO:0016020">
    <property type="term" value="C:membrane"/>
    <property type="evidence" value="ECO:0007669"/>
    <property type="project" value="UniProtKB-SubCell"/>
</dbReference>
<evidence type="ECO:0000259" key="9">
    <source>
        <dbReference type="PROSITE" id="PS50842"/>
    </source>
</evidence>
<dbReference type="PROSITE" id="PS50843">
    <property type="entry name" value="EXPANSIN_CBD"/>
    <property type="match status" value="1"/>
</dbReference>
<evidence type="ECO:0000256" key="8">
    <source>
        <dbReference type="SAM" id="MobiDB-lite"/>
    </source>
</evidence>
<dbReference type="GO" id="GO:0009653">
    <property type="term" value="P:anatomical structure morphogenesis"/>
    <property type="evidence" value="ECO:0007669"/>
    <property type="project" value="UniProtKB-ARBA"/>
</dbReference>
<evidence type="ECO:0000256" key="3">
    <source>
        <dbReference type="ARBA" id="ARBA00022525"/>
    </source>
</evidence>
<evidence type="ECO:0000256" key="6">
    <source>
        <dbReference type="ARBA" id="ARBA00023316"/>
    </source>
</evidence>
<feature type="chain" id="PRO_5043091760" description="Expansin" evidence="7">
    <location>
        <begin position="29"/>
        <end position="316"/>
    </location>
</feature>
<proteinExistence type="inferred from homology"/>
<keyword evidence="2 7" id="KW-0134">Cell wall</keyword>
<evidence type="ECO:0000256" key="2">
    <source>
        <dbReference type="ARBA" id="ARBA00022512"/>
    </source>
</evidence>
<evidence type="ECO:0000256" key="7">
    <source>
        <dbReference type="RuleBase" id="RU365023"/>
    </source>
</evidence>
<dbReference type="GO" id="GO:0005576">
    <property type="term" value="C:extracellular region"/>
    <property type="evidence" value="ECO:0007669"/>
    <property type="project" value="InterPro"/>
</dbReference>
<evidence type="ECO:0000256" key="4">
    <source>
        <dbReference type="ARBA" id="ARBA00022729"/>
    </source>
</evidence>
<dbReference type="Pfam" id="PF03330">
    <property type="entry name" value="DPBB_1"/>
    <property type="match status" value="1"/>
</dbReference>
<dbReference type="InterPro" id="IPR007112">
    <property type="entry name" value="Expansin/allergen_DPBB_dom"/>
</dbReference>
<dbReference type="Gene3D" id="2.60.40.760">
    <property type="entry name" value="Expansin, cellulose-binding-like domain"/>
    <property type="match status" value="1"/>
</dbReference>
<dbReference type="GO" id="GO:0009664">
    <property type="term" value="P:plant-type cell wall organization"/>
    <property type="evidence" value="ECO:0007669"/>
    <property type="project" value="InterPro"/>
</dbReference>
<feature type="domain" description="Expansin-like EG45" evidence="9">
    <location>
        <begin position="86"/>
        <end position="200"/>
    </location>
</feature>
<dbReference type="InterPro" id="IPR036749">
    <property type="entry name" value="Expansin_CBD_sf"/>
</dbReference>
<comment type="subcellular location">
    <subcellularLocation>
        <location evidence="7">Secreted</location>
        <location evidence="7">Cell wall</location>
    </subcellularLocation>
    <subcellularLocation>
        <location evidence="7">Membrane</location>
        <topology evidence="7">Peripheral membrane protein</topology>
    </subcellularLocation>
</comment>
<evidence type="ECO:0000313" key="11">
    <source>
        <dbReference type="EMBL" id="CAL1398292.1"/>
    </source>
</evidence>
<feature type="domain" description="Expansin-like CBD" evidence="10">
    <location>
        <begin position="210"/>
        <end position="291"/>
    </location>
</feature>
<evidence type="ECO:0000256" key="5">
    <source>
        <dbReference type="ARBA" id="ARBA00023136"/>
    </source>
</evidence>
<keyword evidence="6 7" id="KW-0961">Cell wall biogenesis/degradation</keyword>
<dbReference type="InterPro" id="IPR009009">
    <property type="entry name" value="RlpA-like_DPBB"/>
</dbReference>
<dbReference type="AlphaFoldDB" id="A0AAV2FJY5"/>
<dbReference type="InterPro" id="IPR007117">
    <property type="entry name" value="Expansin_CBD"/>
</dbReference>
<accession>A0AAV2FJY5</accession>
<feature type="region of interest" description="Disordered" evidence="8">
    <location>
        <begin position="297"/>
        <end position="316"/>
    </location>
</feature>
<keyword evidence="12" id="KW-1185">Reference proteome</keyword>
<comment type="function">
    <text evidence="7">Causes loosening and extension of plant cell walls by disrupting non-covalent bonding between cellulose microfibrils and matrix glucans. No enzymatic activity has been found.</text>
</comment>
<organism evidence="11 12">
    <name type="scientific">Linum trigynum</name>
    <dbReference type="NCBI Taxonomy" id="586398"/>
    <lineage>
        <taxon>Eukaryota</taxon>
        <taxon>Viridiplantae</taxon>
        <taxon>Streptophyta</taxon>
        <taxon>Embryophyta</taxon>
        <taxon>Tracheophyta</taxon>
        <taxon>Spermatophyta</taxon>
        <taxon>Magnoliopsida</taxon>
        <taxon>eudicotyledons</taxon>
        <taxon>Gunneridae</taxon>
        <taxon>Pentapetalae</taxon>
        <taxon>rosids</taxon>
        <taxon>fabids</taxon>
        <taxon>Malpighiales</taxon>
        <taxon>Linaceae</taxon>
        <taxon>Linum</taxon>
    </lineage>
</organism>
<comment type="similarity">
    <text evidence="1 7">Belongs to the expansin family. Expansin A subfamily.</text>
</comment>
<dbReference type="InterPro" id="IPR007118">
    <property type="entry name" value="Expan_Lol_pI"/>
</dbReference>
<evidence type="ECO:0000256" key="1">
    <source>
        <dbReference type="ARBA" id="ARBA00005392"/>
    </source>
</evidence>
<keyword evidence="5" id="KW-0472">Membrane</keyword>
<dbReference type="PRINTS" id="PR01225">
    <property type="entry name" value="EXPANSNFAMLY"/>
</dbReference>
<keyword evidence="3 7" id="KW-0964">Secreted</keyword>
<dbReference type="Pfam" id="PF01357">
    <property type="entry name" value="Expansin_C"/>
    <property type="match status" value="1"/>
</dbReference>
<dbReference type="SUPFAM" id="SSF49590">
    <property type="entry name" value="PHL pollen allergen"/>
    <property type="match status" value="1"/>
</dbReference>
<name>A0AAV2FJY5_9ROSI</name>
<dbReference type="InterPro" id="IPR036908">
    <property type="entry name" value="RlpA-like_sf"/>
</dbReference>
<dbReference type="EMBL" id="OZ034819">
    <property type="protein sequence ID" value="CAL1398292.1"/>
    <property type="molecule type" value="Genomic_DNA"/>
</dbReference>
<protein>
    <recommendedName>
        <fullName evidence="7">Expansin</fullName>
    </recommendedName>
</protein>
<dbReference type="InterPro" id="IPR002963">
    <property type="entry name" value="Expansin"/>
</dbReference>
<dbReference type="Gene3D" id="2.40.40.10">
    <property type="entry name" value="RlpA-like domain"/>
    <property type="match status" value="1"/>
</dbReference>
<dbReference type="SUPFAM" id="SSF50685">
    <property type="entry name" value="Barwin-like endoglucanases"/>
    <property type="match status" value="1"/>
</dbReference>
<sequence>MMKLATTISTTLLLIFSSLILHPDWSLAELDDDTNSDGGSSTHALARYYQTMKHHGRGGRHRPAFRPGPWKKAHATFYEGNTRTYGGACDYTDVVGEGYGMNTAALSNALFRDGRVCGACFQIQCVDDPQWCKPGQPPLFVTATDLCPPNPFQPSDNGGWCNPPREHFDIAMPVFSHLAEYKAGIIPVQYRRVPCRKRGGIRFTMNGNQWFYEVIVSNVGGAGDIVGVQVKVDKSRLRWTSLDHDWGATWKTGFPLQGKSLSFRVKASDGRYMTSMHVVPSDWQFGQTFEGRNFKTGRRSRSFKSGGRRRKGVGQL</sequence>
<dbReference type="PRINTS" id="PR01226">
    <property type="entry name" value="EXPANSIN"/>
</dbReference>
<gene>
    <name evidence="11" type="ORF">LTRI10_LOCUS38530</name>
</gene>
<dbReference type="PROSITE" id="PS50842">
    <property type="entry name" value="EXPANSIN_EG45"/>
    <property type="match status" value="1"/>
</dbReference>